<keyword evidence="3" id="KW-1185">Reference proteome</keyword>
<dbReference type="RefSeq" id="WP_210805417.1">
    <property type="nucleotide sequence ID" value="NZ_JAGQDG010000001.1"/>
</dbReference>
<comment type="caution">
    <text evidence="2">The sequence shown here is derived from an EMBL/GenBank/DDBJ whole genome shotgun (WGS) entry which is preliminary data.</text>
</comment>
<gene>
    <name evidence="2" type="ORF">KAK11_01430</name>
</gene>
<feature type="transmembrane region" description="Helical" evidence="1">
    <location>
        <begin position="722"/>
        <end position="742"/>
    </location>
</feature>
<feature type="transmembrane region" description="Helical" evidence="1">
    <location>
        <begin position="696"/>
        <end position="716"/>
    </location>
</feature>
<dbReference type="EMBL" id="JAGQDG010000001">
    <property type="protein sequence ID" value="MBQ0933970.1"/>
    <property type="molecule type" value="Genomic_DNA"/>
</dbReference>
<dbReference type="PANTHER" id="PTHR33406:SF13">
    <property type="entry name" value="MEMBRANE PROTEIN YDFJ"/>
    <property type="match status" value="1"/>
</dbReference>
<name>A0ABS5DS47_9BURK</name>
<evidence type="ECO:0000256" key="1">
    <source>
        <dbReference type="SAM" id="Phobius"/>
    </source>
</evidence>
<evidence type="ECO:0000313" key="3">
    <source>
        <dbReference type="Proteomes" id="UP000672097"/>
    </source>
</evidence>
<proteinExistence type="predicted"/>
<keyword evidence="1" id="KW-0812">Transmembrane</keyword>
<protein>
    <recommendedName>
        <fullName evidence="4">Membrane transport protein MMPL domain-containing protein</fullName>
    </recommendedName>
</protein>
<organism evidence="2 3">
    <name type="scientific">Ideonella paludis</name>
    <dbReference type="NCBI Taxonomy" id="1233411"/>
    <lineage>
        <taxon>Bacteria</taxon>
        <taxon>Pseudomonadati</taxon>
        <taxon>Pseudomonadota</taxon>
        <taxon>Betaproteobacteria</taxon>
        <taxon>Burkholderiales</taxon>
        <taxon>Sphaerotilaceae</taxon>
        <taxon>Ideonella</taxon>
    </lineage>
</organism>
<dbReference type="Proteomes" id="UP000672097">
    <property type="component" value="Unassembled WGS sequence"/>
</dbReference>
<feature type="transmembrane region" description="Helical" evidence="1">
    <location>
        <begin position="671"/>
        <end position="689"/>
    </location>
</feature>
<keyword evidence="1" id="KW-0472">Membrane</keyword>
<keyword evidence="1" id="KW-1133">Transmembrane helix</keyword>
<dbReference type="InterPro" id="IPR050545">
    <property type="entry name" value="Mycobact_MmpL"/>
</dbReference>
<dbReference type="SUPFAM" id="SSF82866">
    <property type="entry name" value="Multidrug efflux transporter AcrB transmembrane domain"/>
    <property type="match status" value="2"/>
</dbReference>
<evidence type="ECO:0008006" key="4">
    <source>
        <dbReference type="Google" id="ProtNLM"/>
    </source>
</evidence>
<feature type="transmembrane region" description="Helical" evidence="1">
    <location>
        <begin position="17"/>
        <end position="37"/>
    </location>
</feature>
<feature type="transmembrane region" description="Helical" evidence="1">
    <location>
        <begin position="264"/>
        <end position="281"/>
    </location>
</feature>
<feature type="transmembrane region" description="Helical" evidence="1">
    <location>
        <begin position="645"/>
        <end position="665"/>
    </location>
</feature>
<feature type="transmembrane region" description="Helical" evidence="1">
    <location>
        <begin position="314"/>
        <end position="332"/>
    </location>
</feature>
<sequence>MLDGVNLSSQALQRWRWAAWAWLLVVLAVAVHQWRFWAQPHITTDVMALLPQDPQDSALSRASQHWSAQASRQVVVVLGSADWAHTRAAAAAWRQALPADAGLREQPLADVQALSRQVAFYAPWRDRLLTTAQRLELQHLTPAQGADRAMAGLMQPGGSGRLTDWAADPLGLWAAWWSARAGDVQARQRDGEAHLHREDLDWLVMVYESDRAATQLDGERRLAQALERAAIAAQAQTPDLKVLRGGVPLHAEAAAAQAHGEVNTIGWGSLAAVMGLMWLAFRSLKPLALTAASLLIGVAVATSMTILCFGEIHLVTLIFGSSLIGVAEDYGIHYFSARQAQPRVPSPRLMHSLLPGLLLALATSVLGYLVLGLAPFPGLRQMAVFSATGLVATFITAWAWFPGLDRGAAPRATALATRVAASLPHWPRWRATKVGWGAAVLMLAVLGAGALTLRAQDDLRQLQSGAPERLQEQRQLSSLLGLPSPLQWFLVTGASAEQVLQREEALTRRLAGLVRQGRLQGWRAVSDWLPSVAQQQADGALTGALEAAVVAELGRRLGEPLQRSVMASGPLTLDVWWASEASRPARSMWLGEVGGEMASVVMLRGAFGPADLPLLSAAADGLPGVRWVDRTADTSALLARYRMTMGYLLVLGHVVVGAALLWRFGRSAWRAWLPTVLATGLTLSGLAFLGQPLQLFHVLALLLLLGVGIDYGVFLLEHPDDGGAWLAVIVGALSTALSFGLLGLSALPALRAFGVTVLSGLAWVLLLAPLMRLSLVSPPAHSSIARTNL</sequence>
<reference evidence="2 3" key="1">
    <citation type="submission" date="2021-04" db="EMBL/GenBank/DDBJ databases">
        <title>The genome sequence of type strain Ideonella paludis KCTC 32238.</title>
        <authorList>
            <person name="Liu Y."/>
        </authorList>
    </citation>
    <scope>NUCLEOTIDE SEQUENCE [LARGE SCALE GENOMIC DNA]</scope>
    <source>
        <strain evidence="2 3">KCTC 32238</strain>
    </source>
</reference>
<dbReference type="PANTHER" id="PTHR33406">
    <property type="entry name" value="MEMBRANE PROTEIN MJ1562-RELATED"/>
    <property type="match status" value="1"/>
</dbReference>
<feature type="transmembrane region" description="Helical" evidence="1">
    <location>
        <begin position="287"/>
        <end position="307"/>
    </location>
</feature>
<feature type="transmembrane region" description="Helical" evidence="1">
    <location>
        <begin position="749"/>
        <end position="771"/>
    </location>
</feature>
<accession>A0ABS5DS47</accession>
<feature type="transmembrane region" description="Helical" evidence="1">
    <location>
        <begin position="434"/>
        <end position="453"/>
    </location>
</feature>
<dbReference type="Gene3D" id="1.20.1640.10">
    <property type="entry name" value="Multidrug efflux transporter AcrB transmembrane domain"/>
    <property type="match status" value="2"/>
</dbReference>
<feature type="transmembrane region" description="Helical" evidence="1">
    <location>
        <begin position="383"/>
        <end position="401"/>
    </location>
</feature>
<evidence type="ECO:0000313" key="2">
    <source>
        <dbReference type="EMBL" id="MBQ0933970.1"/>
    </source>
</evidence>
<feature type="transmembrane region" description="Helical" evidence="1">
    <location>
        <begin position="352"/>
        <end position="371"/>
    </location>
</feature>